<accession>A0A821MI65</accession>
<evidence type="ECO:0000259" key="1">
    <source>
        <dbReference type="Pfam" id="PF06957"/>
    </source>
</evidence>
<feature type="domain" description="Coatomer alpha subunit C-terminal" evidence="1">
    <location>
        <begin position="1"/>
        <end position="47"/>
    </location>
</feature>
<dbReference type="Pfam" id="PF06957">
    <property type="entry name" value="COPI_C"/>
    <property type="match status" value="1"/>
</dbReference>
<reference evidence="2" key="1">
    <citation type="submission" date="2021-02" db="EMBL/GenBank/DDBJ databases">
        <authorList>
            <person name="Nowell W R."/>
        </authorList>
    </citation>
    <scope>NUCLEOTIDE SEQUENCE</scope>
</reference>
<protein>
    <recommendedName>
        <fullName evidence="1">Coatomer alpha subunit C-terminal domain-containing protein</fullName>
    </recommendedName>
</protein>
<sequence length="47" mass="5432">MRLLHDQVGIVCFDEYKQIILQKYSCSRTAFTGLPSLLLLYACPLRN</sequence>
<evidence type="ECO:0000313" key="3">
    <source>
        <dbReference type="Proteomes" id="UP000663866"/>
    </source>
</evidence>
<comment type="caution">
    <text evidence="2">The sequence shown here is derived from an EMBL/GenBank/DDBJ whole genome shotgun (WGS) entry which is preliminary data.</text>
</comment>
<proteinExistence type="predicted"/>
<dbReference type="Proteomes" id="UP000663866">
    <property type="component" value="Unassembled WGS sequence"/>
</dbReference>
<dbReference type="GO" id="GO:0006886">
    <property type="term" value="P:intracellular protein transport"/>
    <property type="evidence" value="ECO:0007669"/>
    <property type="project" value="InterPro"/>
</dbReference>
<evidence type="ECO:0000313" key="2">
    <source>
        <dbReference type="EMBL" id="CAF4768615.1"/>
    </source>
</evidence>
<gene>
    <name evidence="2" type="ORF">OVN521_LOCUS50750</name>
</gene>
<dbReference type="GO" id="GO:0016192">
    <property type="term" value="P:vesicle-mediated transport"/>
    <property type="evidence" value="ECO:0007669"/>
    <property type="project" value="InterPro"/>
</dbReference>
<organism evidence="2 3">
    <name type="scientific">Rotaria magnacalcarata</name>
    <dbReference type="NCBI Taxonomy" id="392030"/>
    <lineage>
        <taxon>Eukaryota</taxon>
        <taxon>Metazoa</taxon>
        <taxon>Spiralia</taxon>
        <taxon>Gnathifera</taxon>
        <taxon>Rotifera</taxon>
        <taxon>Eurotatoria</taxon>
        <taxon>Bdelloidea</taxon>
        <taxon>Philodinida</taxon>
        <taxon>Philodinidae</taxon>
        <taxon>Rotaria</taxon>
    </lineage>
</organism>
<feature type="non-terminal residue" evidence="2">
    <location>
        <position position="47"/>
    </location>
</feature>
<dbReference type="AlphaFoldDB" id="A0A821MI65"/>
<name>A0A821MI65_9BILA</name>
<dbReference type="EMBL" id="CAJOBG010118433">
    <property type="protein sequence ID" value="CAF4768615.1"/>
    <property type="molecule type" value="Genomic_DNA"/>
</dbReference>
<dbReference type="GO" id="GO:0030126">
    <property type="term" value="C:COPI vesicle coat"/>
    <property type="evidence" value="ECO:0007669"/>
    <property type="project" value="InterPro"/>
</dbReference>
<dbReference type="InterPro" id="IPR010714">
    <property type="entry name" value="Coatomer_asu_C"/>
</dbReference>
<dbReference type="GO" id="GO:0005198">
    <property type="term" value="F:structural molecule activity"/>
    <property type="evidence" value="ECO:0007669"/>
    <property type="project" value="InterPro"/>
</dbReference>
<keyword evidence="3" id="KW-1185">Reference proteome</keyword>